<dbReference type="AlphaFoldDB" id="A0A2R6C5H6"/>
<proteinExistence type="predicted"/>
<gene>
    <name evidence="2" type="ORF">B9Q04_17445</name>
</gene>
<comment type="caution">
    <text evidence="2">The sequence shown here is derived from an EMBL/GenBank/DDBJ whole genome shotgun (WGS) entry which is preliminary data.</text>
</comment>
<reference evidence="2 3" key="1">
    <citation type="submission" date="2017-04" db="EMBL/GenBank/DDBJ databases">
        <title>Novel microbial lineages endemic to geothermal iron-oxide mats fill important gaps in the evolutionary history of Archaea.</title>
        <authorList>
            <person name="Jay Z.J."/>
            <person name="Beam J.P."/>
            <person name="Dlakic M."/>
            <person name="Rusch D.B."/>
            <person name="Kozubal M.A."/>
            <person name="Inskeep W.P."/>
        </authorList>
    </citation>
    <scope>NUCLEOTIDE SEQUENCE [LARGE SCALE GENOMIC DNA]</scope>
    <source>
        <strain evidence="2">BE_D</strain>
    </source>
</reference>
<evidence type="ECO:0000313" key="3">
    <source>
        <dbReference type="Proteomes" id="UP000242015"/>
    </source>
</evidence>
<feature type="compositionally biased region" description="Polar residues" evidence="1">
    <location>
        <begin position="58"/>
        <end position="69"/>
    </location>
</feature>
<protein>
    <submittedName>
        <fullName evidence="2">Uncharacterized protein</fullName>
    </submittedName>
</protein>
<accession>A0A2R6C5H6</accession>
<dbReference type="Proteomes" id="UP000242015">
    <property type="component" value="Unassembled WGS sequence"/>
</dbReference>
<evidence type="ECO:0000313" key="2">
    <source>
        <dbReference type="EMBL" id="PSO06165.1"/>
    </source>
</evidence>
<feature type="region of interest" description="Disordered" evidence="1">
    <location>
        <begin position="56"/>
        <end position="87"/>
    </location>
</feature>
<sequence length="87" mass="9615">MVATVLSLFIVGITFVLVPSTITVKTLLSLTSVTLIYPAFYSVARRTEPRYKFVGVESTKQPEGSNNPLADQRRQPRSSTDHEGSDK</sequence>
<evidence type="ECO:0000256" key="1">
    <source>
        <dbReference type="SAM" id="MobiDB-lite"/>
    </source>
</evidence>
<dbReference type="EMBL" id="NEXF01000574">
    <property type="protein sequence ID" value="PSO06165.1"/>
    <property type="molecule type" value="Genomic_DNA"/>
</dbReference>
<feature type="compositionally biased region" description="Basic and acidic residues" evidence="1">
    <location>
        <begin position="71"/>
        <end position="87"/>
    </location>
</feature>
<name>A0A2R6C5H6_9ARCH</name>
<organism evidence="2 3">
    <name type="scientific">Candidatus Marsarchaeota G2 archaeon BE_D</name>
    <dbReference type="NCBI Taxonomy" id="1978158"/>
    <lineage>
        <taxon>Archaea</taxon>
        <taxon>Candidatus Marsarchaeota</taxon>
        <taxon>Candidatus Marsarchaeota group 2</taxon>
    </lineage>
</organism>